<evidence type="ECO:0000256" key="2">
    <source>
        <dbReference type="ARBA" id="ARBA00022722"/>
    </source>
</evidence>
<sequence length="73" mass="7999">MAKLPVLSGHAAIKAFSKAGFTSSWQTARHVIMEKAGMEVTHSVPLHKELKRGTLRNLIRDSGLTVDEFVALL</sequence>
<dbReference type="EMBL" id="CP003167">
    <property type="protein sequence ID" value="AGB01891.1"/>
    <property type="molecule type" value="Genomic_DNA"/>
</dbReference>
<keyword evidence="1" id="KW-1277">Toxin-antitoxin system</keyword>
<dbReference type="STRING" id="593750.Metfor_0834"/>
<keyword evidence="3" id="KW-0255">Endonuclease</keyword>
<keyword evidence="6" id="KW-0346">Stress response</keyword>
<dbReference type="eggNOG" id="arCOG03086">
    <property type="taxonomic scope" value="Archaea"/>
</dbReference>
<dbReference type="GO" id="GO:0016787">
    <property type="term" value="F:hydrolase activity"/>
    <property type="evidence" value="ECO:0007669"/>
    <property type="project" value="UniProtKB-KW"/>
</dbReference>
<keyword evidence="2" id="KW-0540">Nuclease</keyword>
<evidence type="ECO:0000256" key="4">
    <source>
        <dbReference type="ARBA" id="ARBA00022801"/>
    </source>
</evidence>
<dbReference type="Gene3D" id="3.30.920.30">
    <property type="entry name" value="Hypothetical protein"/>
    <property type="match status" value="1"/>
</dbReference>
<protein>
    <submittedName>
        <fullName evidence="7">Putative periplasmic or secreted lipoprotein</fullName>
    </submittedName>
</protein>
<proteinExistence type="predicted"/>
<dbReference type="OrthoDB" id="7619at2157"/>
<evidence type="ECO:0000256" key="6">
    <source>
        <dbReference type="ARBA" id="ARBA00023016"/>
    </source>
</evidence>
<dbReference type="KEGG" id="mfo:Metfor_0834"/>
<dbReference type="InterPro" id="IPR038570">
    <property type="entry name" value="HicA_sf"/>
</dbReference>
<gene>
    <name evidence="7" type="ordered locus">Metfor_0834</name>
</gene>
<accession>L0HDM0</accession>
<reference evidence="7 8" key="2">
    <citation type="journal article" date="2014" name="Genome Announc.">
        <title>Complete Genome Sequence of Methanoregula formicica SMSPT, a Mesophilic Hydrogenotrophic Methanogen Isolated from a Methanogenic Upflow Anaerobic Sludge Blanket Reactor.</title>
        <authorList>
            <person name="Yamamoto K."/>
            <person name="Tamaki H."/>
            <person name="Cadillo-Quiroz H."/>
            <person name="Imachi H."/>
            <person name="Kyrpides N."/>
            <person name="Woyke T."/>
            <person name="Goodwin L."/>
            <person name="Zinder S.H."/>
            <person name="Kamagata Y."/>
            <person name="Liu W.T."/>
        </authorList>
    </citation>
    <scope>NUCLEOTIDE SEQUENCE [LARGE SCALE GENOMIC DNA]</scope>
    <source>
        <strain evidence="8">DSM 22288 / NBRC 105244 / SMSP</strain>
    </source>
</reference>
<dbReference type="SUPFAM" id="SSF54786">
    <property type="entry name" value="YcfA/nrd intein domain"/>
    <property type="match status" value="1"/>
</dbReference>
<organism evidence="7 8">
    <name type="scientific">Methanoregula formicica (strain DSM 22288 / NBRC 105244 / SMSP)</name>
    <dbReference type="NCBI Taxonomy" id="593750"/>
    <lineage>
        <taxon>Archaea</taxon>
        <taxon>Methanobacteriati</taxon>
        <taxon>Methanobacteriota</taxon>
        <taxon>Stenosarchaea group</taxon>
        <taxon>Methanomicrobia</taxon>
        <taxon>Methanomicrobiales</taxon>
        <taxon>Methanoregulaceae</taxon>
        <taxon>Methanoregula</taxon>
    </lineage>
</organism>
<evidence type="ECO:0000313" key="7">
    <source>
        <dbReference type="EMBL" id="AGB01891.1"/>
    </source>
</evidence>
<keyword evidence="5" id="KW-0694">RNA-binding</keyword>
<evidence type="ECO:0000256" key="3">
    <source>
        <dbReference type="ARBA" id="ARBA00022759"/>
    </source>
</evidence>
<dbReference type="InParanoid" id="L0HDM0"/>
<dbReference type="AlphaFoldDB" id="L0HDM0"/>
<evidence type="ECO:0000256" key="5">
    <source>
        <dbReference type="ARBA" id="ARBA00022884"/>
    </source>
</evidence>
<keyword evidence="4" id="KW-0378">Hydrolase</keyword>
<reference evidence="8" key="1">
    <citation type="submission" date="2011-12" db="EMBL/GenBank/DDBJ databases">
        <title>Complete sequence of Methanoregula formicicum SMSP.</title>
        <authorList>
            <person name="Lucas S."/>
            <person name="Han J."/>
            <person name="Lapidus A."/>
            <person name="Cheng J.-F."/>
            <person name="Goodwin L."/>
            <person name="Pitluck S."/>
            <person name="Peters L."/>
            <person name="Ovchinnikova G."/>
            <person name="Teshima H."/>
            <person name="Detter J.C."/>
            <person name="Han C."/>
            <person name="Tapia R."/>
            <person name="Land M."/>
            <person name="Hauser L."/>
            <person name="Kyrpides N."/>
            <person name="Ivanova N."/>
            <person name="Pagani I."/>
            <person name="Imachi H."/>
            <person name="Tamaki H."/>
            <person name="Sekiguchi Y."/>
            <person name="Kamagata Y."/>
            <person name="Cadillo-Quiroz H."/>
            <person name="Zinder S."/>
            <person name="Liu W.-T."/>
            <person name="Woyke T."/>
        </authorList>
    </citation>
    <scope>NUCLEOTIDE SEQUENCE [LARGE SCALE GENOMIC DNA]</scope>
    <source>
        <strain evidence="8">DSM 22288 / NBRC 105244 / SMSP</strain>
    </source>
</reference>
<keyword evidence="7" id="KW-0449">Lipoprotein</keyword>
<evidence type="ECO:0000256" key="1">
    <source>
        <dbReference type="ARBA" id="ARBA00022649"/>
    </source>
</evidence>
<dbReference type="GeneID" id="14310147"/>
<dbReference type="InterPro" id="IPR012933">
    <property type="entry name" value="HicA_mRNA_interferase"/>
</dbReference>
<name>L0HDM0_METFS</name>
<dbReference type="Pfam" id="PF07927">
    <property type="entry name" value="HicA_toxin"/>
    <property type="match status" value="1"/>
</dbReference>
<dbReference type="GO" id="GO:0003729">
    <property type="term" value="F:mRNA binding"/>
    <property type="evidence" value="ECO:0007669"/>
    <property type="project" value="InterPro"/>
</dbReference>
<dbReference type="GO" id="GO:0004519">
    <property type="term" value="F:endonuclease activity"/>
    <property type="evidence" value="ECO:0007669"/>
    <property type="project" value="UniProtKB-KW"/>
</dbReference>
<keyword evidence="8" id="KW-1185">Reference proteome</keyword>
<dbReference type="RefSeq" id="WP_015284855.1">
    <property type="nucleotide sequence ID" value="NC_019943.1"/>
</dbReference>
<dbReference type="Proteomes" id="UP000010824">
    <property type="component" value="Chromosome"/>
</dbReference>
<dbReference type="HOGENOM" id="CLU_164851_6_4_2"/>
<evidence type="ECO:0000313" key="8">
    <source>
        <dbReference type="Proteomes" id="UP000010824"/>
    </source>
</evidence>